<dbReference type="InterPro" id="IPR004360">
    <property type="entry name" value="Glyas_Fos-R_dOase_dom"/>
</dbReference>
<keyword evidence="5" id="KW-0408">Iron</keyword>
<dbReference type="PANTHER" id="PTHR11959:SF1">
    <property type="entry name" value="4-HYDROXYPHENYLPYRUVATE DIOXYGENASE"/>
    <property type="match status" value="1"/>
</dbReference>
<comment type="caution">
    <text evidence="7">The sequence shown here is derived from an EMBL/GenBank/DDBJ whole genome shotgun (WGS) entry which is preliminary data.</text>
</comment>
<keyword evidence="8" id="KW-1185">Reference proteome</keyword>
<evidence type="ECO:0000313" key="7">
    <source>
        <dbReference type="EMBL" id="GAA2064368.1"/>
    </source>
</evidence>
<dbReference type="GO" id="GO:0051213">
    <property type="term" value="F:dioxygenase activity"/>
    <property type="evidence" value="ECO:0007669"/>
    <property type="project" value="UniProtKB-KW"/>
</dbReference>
<keyword evidence="3" id="KW-0479">Metal-binding</keyword>
<evidence type="ECO:0000256" key="3">
    <source>
        <dbReference type="ARBA" id="ARBA00022723"/>
    </source>
</evidence>
<comment type="similarity">
    <text evidence="2">Belongs to the 4HPPD family.</text>
</comment>
<dbReference type="PANTHER" id="PTHR11959">
    <property type="entry name" value="4-HYDROXYPHENYLPYRUVATE DIOXYGENASE"/>
    <property type="match status" value="1"/>
</dbReference>
<dbReference type="Gene3D" id="3.10.180.10">
    <property type="entry name" value="2,3-Dihydroxybiphenyl 1,2-Dioxygenase, domain 1"/>
    <property type="match status" value="2"/>
</dbReference>
<organism evidence="7 8">
    <name type="scientific">Catenulispora yoronensis</name>
    <dbReference type="NCBI Taxonomy" id="450799"/>
    <lineage>
        <taxon>Bacteria</taxon>
        <taxon>Bacillati</taxon>
        <taxon>Actinomycetota</taxon>
        <taxon>Actinomycetes</taxon>
        <taxon>Catenulisporales</taxon>
        <taxon>Catenulisporaceae</taxon>
        <taxon>Catenulispora</taxon>
    </lineage>
</organism>
<dbReference type="CDD" id="cd07250">
    <property type="entry name" value="HPPD_C_like"/>
    <property type="match status" value="1"/>
</dbReference>
<dbReference type="NCBIfam" id="TIGR01263">
    <property type="entry name" value="4HPPD"/>
    <property type="match status" value="1"/>
</dbReference>
<dbReference type="PIRSF" id="PIRSF009283">
    <property type="entry name" value="HPP_dOase"/>
    <property type="match status" value="1"/>
</dbReference>
<dbReference type="EMBL" id="BAAAQN010000096">
    <property type="protein sequence ID" value="GAA2064368.1"/>
    <property type="molecule type" value="Genomic_DNA"/>
</dbReference>
<accession>A0ABP5H6D0</accession>
<evidence type="ECO:0000259" key="6">
    <source>
        <dbReference type="PROSITE" id="PS51819"/>
    </source>
</evidence>
<protein>
    <submittedName>
        <fullName evidence="7">4-hydroxyphenylpyruvate dioxygenase</fullName>
    </submittedName>
</protein>
<comment type="cofactor">
    <cofactor evidence="1">
        <name>Fe cation</name>
        <dbReference type="ChEBI" id="CHEBI:24875"/>
    </cofactor>
</comment>
<feature type="domain" description="VOC" evidence="6">
    <location>
        <begin position="150"/>
        <end position="301"/>
    </location>
</feature>
<sequence length="353" mass="38785">MTAQSIEYVELYTENRKPTIEHFVSSFGFTQTAESVATDRHSTMLCHGDVRLMVTSGEAVAAYLEEHGDGIADIAFGCDDVAATLDTARAAGARTLTAADGPPAVSGFGAVRHTLLPRSAPADRRLPAGPAWIPTPNPGPLPPWRRRIERLDHVAVCLEQGTLQDSVRRYTEGFGLSRYSSEQIEVGDQAMRSTVVRSATGLITFTILEPDPVKGSGQLDGFLARNRGAGVQHLAFLVDDIVLAVRDFEDRGVEFLRTPDAYYEMLADRLIDLRGQTEELRATNVLADRDEWGYLLQLFSRSPHERNTLFYELIQRRGAQGFGTANIKALYEAVDRARTAEEPVLHAQDGAAQ</sequence>
<dbReference type="InterPro" id="IPR037523">
    <property type="entry name" value="VOC_core"/>
</dbReference>
<dbReference type="PROSITE" id="PS51819">
    <property type="entry name" value="VOC"/>
    <property type="match status" value="2"/>
</dbReference>
<evidence type="ECO:0000256" key="1">
    <source>
        <dbReference type="ARBA" id="ARBA00001962"/>
    </source>
</evidence>
<dbReference type="SUPFAM" id="SSF54593">
    <property type="entry name" value="Glyoxalase/Bleomycin resistance protein/Dihydroxybiphenyl dioxygenase"/>
    <property type="match status" value="1"/>
</dbReference>
<dbReference type="InterPro" id="IPR005956">
    <property type="entry name" value="4OHPhenylPyrv_dOase"/>
</dbReference>
<feature type="domain" description="VOC" evidence="6">
    <location>
        <begin position="5"/>
        <end position="131"/>
    </location>
</feature>
<dbReference type="Proteomes" id="UP001500751">
    <property type="component" value="Unassembled WGS sequence"/>
</dbReference>
<dbReference type="InterPro" id="IPR041735">
    <property type="entry name" value="4OHPhenylPyrv_dOase_C"/>
</dbReference>
<name>A0ABP5H6D0_9ACTN</name>
<proteinExistence type="inferred from homology"/>
<evidence type="ECO:0000256" key="5">
    <source>
        <dbReference type="ARBA" id="ARBA00023004"/>
    </source>
</evidence>
<keyword evidence="7" id="KW-0223">Dioxygenase</keyword>
<gene>
    <name evidence="7" type="primary">hppD_3</name>
    <name evidence="7" type="ORF">GCM10009839_89790</name>
</gene>
<keyword evidence="4" id="KW-0677">Repeat</keyword>
<dbReference type="CDD" id="cd08342">
    <property type="entry name" value="HPPD_N_like"/>
    <property type="match status" value="1"/>
</dbReference>
<dbReference type="Pfam" id="PF00903">
    <property type="entry name" value="Glyoxalase"/>
    <property type="match status" value="2"/>
</dbReference>
<dbReference type="InterPro" id="IPR041736">
    <property type="entry name" value="4OHPhenylPyrv_dOase_N"/>
</dbReference>
<reference evidence="8" key="1">
    <citation type="journal article" date="2019" name="Int. J. Syst. Evol. Microbiol.">
        <title>The Global Catalogue of Microorganisms (GCM) 10K type strain sequencing project: providing services to taxonomists for standard genome sequencing and annotation.</title>
        <authorList>
            <consortium name="The Broad Institute Genomics Platform"/>
            <consortium name="The Broad Institute Genome Sequencing Center for Infectious Disease"/>
            <person name="Wu L."/>
            <person name="Ma J."/>
        </authorList>
    </citation>
    <scope>NUCLEOTIDE SEQUENCE [LARGE SCALE GENOMIC DNA]</scope>
    <source>
        <strain evidence="8">JCM 16014</strain>
    </source>
</reference>
<evidence type="ECO:0000313" key="8">
    <source>
        <dbReference type="Proteomes" id="UP001500751"/>
    </source>
</evidence>
<evidence type="ECO:0000256" key="4">
    <source>
        <dbReference type="ARBA" id="ARBA00022737"/>
    </source>
</evidence>
<dbReference type="RefSeq" id="WP_344671885.1">
    <property type="nucleotide sequence ID" value="NZ_BAAAQN010000096.1"/>
</dbReference>
<dbReference type="InterPro" id="IPR029068">
    <property type="entry name" value="Glyas_Bleomycin-R_OHBP_Dase"/>
</dbReference>
<keyword evidence="7" id="KW-0560">Oxidoreductase</keyword>
<evidence type="ECO:0000256" key="2">
    <source>
        <dbReference type="ARBA" id="ARBA00005877"/>
    </source>
</evidence>